<comment type="caution">
    <text evidence="4">The sequence shown here is derived from an EMBL/GenBank/DDBJ whole genome shotgun (WGS) entry which is preliminary data.</text>
</comment>
<dbReference type="Gene3D" id="3.40.50.2300">
    <property type="match status" value="1"/>
</dbReference>
<dbReference type="Proteomes" id="UP001501175">
    <property type="component" value="Unassembled WGS sequence"/>
</dbReference>
<dbReference type="RefSeq" id="WP_345245287.1">
    <property type="nucleotide sequence ID" value="NZ_BAABHD010000032.1"/>
</dbReference>
<evidence type="ECO:0000256" key="1">
    <source>
        <dbReference type="ARBA" id="ARBA00022553"/>
    </source>
</evidence>
<dbReference type="SMART" id="SM00448">
    <property type="entry name" value="REC"/>
    <property type="match status" value="1"/>
</dbReference>
<evidence type="ECO:0000259" key="3">
    <source>
        <dbReference type="PROSITE" id="PS50110"/>
    </source>
</evidence>
<protein>
    <recommendedName>
        <fullName evidence="3">Response regulatory domain-containing protein</fullName>
    </recommendedName>
</protein>
<dbReference type="InterPro" id="IPR001789">
    <property type="entry name" value="Sig_transdc_resp-reg_receiver"/>
</dbReference>
<keyword evidence="1 2" id="KW-0597">Phosphoprotein</keyword>
<dbReference type="InterPro" id="IPR050595">
    <property type="entry name" value="Bact_response_regulator"/>
</dbReference>
<dbReference type="PROSITE" id="PS50110">
    <property type="entry name" value="RESPONSE_REGULATORY"/>
    <property type="match status" value="1"/>
</dbReference>
<reference evidence="5" key="1">
    <citation type="journal article" date="2019" name="Int. J. Syst. Evol. Microbiol.">
        <title>The Global Catalogue of Microorganisms (GCM) 10K type strain sequencing project: providing services to taxonomists for standard genome sequencing and annotation.</title>
        <authorList>
            <consortium name="The Broad Institute Genomics Platform"/>
            <consortium name="The Broad Institute Genome Sequencing Center for Infectious Disease"/>
            <person name="Wu L."/>
            <person name="Ma J."/>
        </authorList>
    </citation>
    <scope>NUCLEOTIDE SEQUENCE [LARGE SCALE GENOMIC DNA]</scope>
    <source>
        <strain evidence="5">JCM 17927</strain>
    </source>
</reference>
<dbReference type="SUPFAM" id="SSF52172">
    <property type="entry name" value="CheY-like"/>
    <property type="match status" value="1"/>
</dbReference>
<evidence type="ECO:0000313" key="4">
    <source>
        <dbReference type="EMBL" id="GAA4460178.1"/>
    </source>
</evidence>
<dbReference type="PANTHER" id="PTHR44591">
    <property type="entry name" value="STRESS RESPONSE REGULATOR PROTEIN 1"/>
    <property type="match status" value="1"/>
</dbReference>
<proteinExistence type="predicted"/>
<dbReference type="PANTHER" id="PTHR44591:SF3">
    <property type="entry name" value="RESPONSE REGULATORY DOMAIN-CONTAINING PROTEIN"/>
    <property type="match status" value="1"/>
</dbReference>
<gene>
    <name evidence="4" type="ORF">GCM10023189_34920</name>
</gene>
<feature type="domain" description="Response regulatory" evidence="3">
    <location>
        <begin position="17"/>
        <end position="137"/>
    </location>
</feature>
<accession>A0ABP8N6M2</accession>
<organism evidence="4 5">
    <name type="scientific">Nibrella saemangeumensis</name>
    <dbReference type="NCBI Taxonomy" id="1084526"/>
    <lineage>
        <taxon>Bacteria</taxon>
        <taxon>Pseudomonadati</taxon>
        <taxon>Bacteroidota</taxon>
        <taxon>Cytophagia</taxon>
        <taxon>Cytophagales</taxon>
        <taxon>Spirosomataceae</taxon>
        <taxon>Nibrella</taxon>
    </lineage>
</organism>
<name>A0ABP8N6M2_9BACT</name>
<dbReference type="EMBL" id="BAABHD010000032">
    <property type="protein sequence ID" value="GAA4460178.1"/>
    <property type="molecule type" value="Genomic_DNA"/>
</dbReference>
<keyword evidence="5" id="KW-1185">Reference proteome</keyword>
<evidence type="ECO:0000256" key="2">
    <source>
        <dbReference type="PROSITE-ProRule" id="PRU00169"/>
    </source>
</evidence>
<sequence length="155" mass="16922">MYKTLTTTHNATPPFYQLLCLGPDKKEYHQLRETLEAGLPSCLVRPVAHAEALLSYLQHPNTSKPALILIDSEMLGGYSLLSKLKAHAGLQTIPVIIVLSGRKQRSQVMKAYEAGANAVIPLPASPTALYDTSFFLKKFWLQTATLPGEATEAGD</sequence>
<dbReference type="Pfam" id="PF00072">
    <property type="entry name" value="Response_reg"/>
    <property type="match status" value="1"/>
</dbReference>
<feature type="modified residue" description="4-aspartylphosphate" evidence="2">
    <location>
        <position position="71"/>
    </location>
</feature>
<dbReference type="InterPro" id="IPR011006">
    <property type="entry name" value="CheY-like_superfamily"/>
</dbReference>
<evidence type="ECO:0000313" key="5">
    <source>
        <dbReference type="Proteomes" id="UP001501175"/>
    </source>
</evidence>